<dbReference type="GO" id="GO:0005768">
    <property type="term" value="C:endosome"/>
    <property type="evidence" value="ECO:0007669"/>
    <property type="project" value="UniProtKB-SubCell"/>
</dbReference>
<dbReference type="EMBL" id="JANBUL010000327">
    <property type="protein sequence ID" value="KAJ2776891.1"/>
    <property type="molecule type" value="Genomic_DNA"/>
</dbReference>
<comment type="subcellular location">
    <subcellularLocation>
        <location evidence="3">Endosome</location>
    </subcellularLocation>
    <subcellularLocation>
        <location evidence="4">Lysosome</location>
    </subcellularLocation>
    <subcellularLocation>
        <location evidence="2">Membrane</location>
        <topology evidence="2">Peripheral membrane protein</topology>
    </subcellularLocation>
</comment>
<evidence type="ECO:0000256" key="7">
    <source>
        <dbReference type="ARBA" id="ARBA00022679"/>
    </source>
</evidence>
<evidence type="ECO:0000256" key="12">
    <source>
        <dbReference type="ARBA" id="ARBA00022786"/>
    </source>
</evidence>
<dbReference type="SUPFAM" id="SSF57850">
    <property type="entry name" value="RING/U-box"/>
    <property type="match status" value="1"/>
</dbReference>
<evidence type="ECO:0000256" key="11">
    <source>
        <dbReference type="ARBA" id="ARBA00022771"/>
    </source>
</evidence>
<dbReference type="SMART" id="SM00064">
    <property type="entry name" value="FYVE"/>
    <property type="match status" value="1"/>
</dbReference>
<protein>
    <recommendedName>
        <fullName evidence="6">RING-type E3 ubiquitin transferase</fullName>
        <ecNumber evidence="6">2.3.2.27</ecNumber>
    </recommendedName>
</protein>
<dbReference type="GO" id="GO:0070936">
    <property type="term" value="P:protein K48-linked ubiquitination"/>
    <property type="evidence" value="ECO:0007669"/>
    <property type="project" value="TreeGrafter"/>
</dbReference>
<evidence type="ECO:0000256" key="4">
    <source>
        <dbReference type="ARBA" id="ARBA00004371"/>
    </source>
</evidence>
<evidence type="ECO:0000256" key="14">
    <source>
        <dbReference type="ARBA" id="ARBA00023136"/>
    </source>
</evidence>
<dbReference type="EC" id="2.3.2.27" evidence="6"/>
<evidence type="ECO:0000256" key="8">
    <source>
        <dbReference type="ARBA" id="ARBA00022707"/>
    </source>
</evidence>
<evidence type="ECO:0000256" key="6">
    <source>
        <dbReference type="ARBA" id="ARBA00012483"/>
    </source>
</evidence>
<keyword evidence="14" id="KW-0472">Membrane</keyword>
<keyword evidence="9" id="KW-0479">Metal-binding</keyword>
<dbReference type="CDD" id="cd16489">
    <property type="entry name" value="mRING-CH-C4HC2H_ZNRF"/>
    <property type="match status" value="1"/>
</dbReference>
<keyword evidence="16" id="KW-0449">Lipoprotein</keyword>
<keyword evidence="15" id="KW-0458">Lysosome</keyword>
<evidence type="ECO:0000256" key="3">
    <source>
        <dbReference type="ARBA" id="ARBA00004177"/>
    </source>
</evidence>
<evidence type="ECO:0000256" key="1">
    <source>
        <dbReference type="ARBA" id="ARBA00000900"/>
    </source>
</evidence>
<dbReference type="GO" id="GO:0008270">
    <property type="term" value="F:zinc ion binding"/>
    <property type="evidence" value="ECO:0007669"/>
    <property type="project" value="UniProtKB-KW"/>
</dbReference>
<dbReference type="Gene3D" id="3.30.40.10">
    <property type="entry name" value="Zinc/RING finger domain, C3HC4 (zinc finger)"/>
    <property type="match status" value="2"/>
</dbReference>
<dbReference type="InterPro" id="IPR051878">
    <property type="entry name" value="ZNRF_ubiq-protein_ligase"/>
</dbReference>
<comment type="caution">
    <text evidence="21">The sequence shown here is derived from an EMBL/GenBank/DDBJ whole genome shotgun (WGS) entry which is preliminary data.</text>
</comment>
<dbReference type="GO" id="GO:0061630">
    <property type="term" value="F:ubiquitin protein ligase activity"/>
    <property type="evidence" value="ECO:0007669"/>
    <property type="project" value="UniProtKB-EC"/>
</dbReference>
<keyword evidence="13" id="KW-0862">Zinc</keyword>
<gene>
    <name evidence="21" type="ORF">H4R18_005436</name>
</gene>
<evidence type="ECO:0000313" key="22">
    <source>
        <dbReference type="Proteomes" id="UP001140217"/>
    </source>
</evidence>
<dbReference type="InterPro" id="IPR017455">
    <property type="entry name" value="Znf_FYVE-rel"/>
</dbReference>
<dbReference type="Pfam" id="PF13639">
    <property type="entry name" value="zf-RING_2"/>
    <property type="match status" value="1"/>
</dbReference>
<keyword evidence="11 17" id="KW-0863">Zinc-finger</keyword>
<dbReference type="SUPFAM" id="SSF57903">
    <property type="entry name" value="FYVE/PHD zinc finger"/>
    <property type="match status" value="1"/>
</dbReference>
<feature type="region of interest" description="Disordered" evidence="18">
    <location>
        <begin position="151"/>
        <end position="173"/>
    </location>
</feature>
<feature type="region of interest" description="Disordered" evidence="18">
    <location>
        <begin position="1"/>
        <end position="32"/>
    </location>
</feature>
<feature type="domain" description="FYVE-type" evidence="20">
    <location>
        <begin position="106"/>
        <end position="214"/>
    </location>
</feature>
<evidence type="ECO:0000256" key="5">
    <source>
        <dbReference type="ARBA" id="ARBA00004906"/>
    </source>
</evidence>
<evidence type="ECO:0000256" key="16">
    <source>
        <dbReference type="ARBA" id="ARBA00023288"/>
    </source>
</evidence>
<dbReference type="GO" id="GO:0016020">
    <property type="term" value="C:membrane"/>
    <property type="evidence" value="ECO:0007669"/>
    <property type="project" value="UniProtKB-SubCell"/>
</dbReference>
<dbReference type="PROSITE" id="PS50089">
    <property type="entry name" value="ZF_RING_2"/>
    <property type="match status" value="1"/>
</dbReference>
<reference evidence="21" key="1">
    <citation type="submission" date="2022-07" db="EMBL/GenBank/DDBJ databases">
        <title>Phylogenomic reconstructions and comparative analyses of Kickxellomycotina fungi.</title>
        <authorList>
            <person name="Reynolds N.K."/>
            <person name="Stajich J.E."/>
            <person name="Barry K."/>
            <person name="Grigoriev I.V."/>
            <person name="Crous P."/>
            <person name="Smith M.E."/>
        </authorList>
    </citation>
    <scope>NUCLEOTIDE SEQUENCE</scope>
    <source>
        <strain evidence="21">NBRC 105414</strain>
    </source>
</reference>
<comment type="pathway">
    <text evidence="5">Protein modification; protein ubiquitination.</text>
</comment>
<evidence type="ECO:0000259" key="19">
    <source>
        <dbReference type="PROSITE" id="PS50089"/>
    </source>
</evidence>
<name>A0A9W8LFJ9_9FUNG</name>
<feature type="region of interest" description="Disordered" evidence="18">
    <location>
        <begin position="314"/>
        <end position="352"/>
    </location>
</feature>
<keyword evidence="12" id="KW-0833">Ubl conjugation pathway</keyword>
<dbReference type="Pfam" id="PF01363">
    <property type="entry name" value="FYVE"/>
    <property type="match status" value="1"/>
</dbReference>
<dbReference type="InterPro" id="IPR013083">
    <property type="entry name" value="Znf_RING/FYVE/PHD"/>
</dbReference>
<sequence>MANPGGRDSCRHGRAKGPYTQPAQGGGPCDAQGGGPCDAQGGPCAALAGSTASLAAPAMCVSEPASAALTEDEDEDAGAPASGRGLYPPPALFRRQCLPRQAWLPDSSADACCRCARWFTLFVRRHHCRRCGLVFCDACSSARALLAAPAGPGAPGADGPPAAPDSDDDDRPLARLPIAAHSAAGASGNCHAPSSTCWGFSEHRVCGPCAEAVAALPEACADSVALIVSELGSLDVSENVYNIFAPPSPAVAAAAAAAEAAPVWRGGESPTAQRRRALSSSSIRNCPVCDRDWVSVWATMARMPGEGWQEAQERHTKECFDSTSAEVQGAPQSRPVPAAGGAWLAEPGGSRPRSSVGILGFFGRSLASSASPAPPPASRSGGGGGSHGSGSPPRHQARATQSVRGVKYTHYVLSAHTLPPVDECAICFEEFAPGDTVARLECVCIYHLHCINGWLQRRSTCPVHNN</sequence>
<evidence type="ECO:0000313" key="21">
    <source>
        <dbReference type="EMBL" id="KAJ2776891.1"/>
    </source>
</evidence>
<dbReference type="PROSITE" id="PS50178">
    <property type="entry name" value="ZF_FYVE"/>
    <property type="match status" value="1"/>
</dbReference>
<keyword evidence="8" id="KW-0519">Myristate</keyword>
<keyword evidence="10" id="KW-0967">Endosome</keyword>
<dbReference type="InterPro" id="IPR011011">
    <property type="entry name" value="Znf_FYVE_PHD"/>
</dbReference>
<dbReference type="Proteomes" id="UP001140217">
    <property type="component" value="Unassembled WGS sequence"/>
</dbReference>
<accession>A0A9W8LFJ9</accession>
<evidence type="ECO:0000259" key="20">
    <source>
        <dbReference type="PROSITE" id="PS50178"/>
    </source>
</evidence>
<evidence type="ECO:0000256" key="18">
    <source>
        <dbReference type="SAM" id="MobiDB-lite"/>
    </source>
</evidence>
<feature type="compositionally biased region" description="Low complexity" evidence="18">
    <location>
        <begin position="151"/>
        <end position="160"/>
    </location>
</feature>
<dbReference type="InterPro" id="IPR001841">
    <property type="entry name" value="Znf_RING"/>
</dbReference>
<dbReference type="InterPro" id="IPR000306">
    <property type="entry name" value="Znf_FYVE"/>
</dbReference>
<keyword evidence="7" id="KW-0808">Transferase</keyword>
<evidence type="ECO:0000256" key="2">
    <source>
        <dbReference type="ARBA" id="ARBA00004170"/>
    </source>
</evidence>
<comment type="catalytic activity">
    <reaction evidence="1">
        <text>S-ubiquitinyl-[E2 ubiquitin-conjugating enzyme]-L-cysteine + [acceptor protein]-L-lysine = [E2 ubiquitin-conjugating enzyme]-L-cysteine + N(6)-ubiquitinyl-[acceptor protein]-L-lysine.</text>
        <dbReference type="EC" id="2.3.2.27"/>
    </reaction>
</comment>
<proteinExistence type="predicted"/>
<evidence type="ECO:0000256" key="13">
    <source>
        <dbReference type="ARBA" id="ARBA00022833"/>
    </source>
</evidence>
<dbReference type="PANTHER" id="PTHR46661">
    <property type="entry name" value="E3 UBIQUITIN-PROTEIN LIGASE ZNRF1-LIKE PROTEIN"/>
    <property type="match status" value="1"/>
</dbReference>
<dbReference type="PANTHER" id="PTHR46661:SF4">
    <property type="entry name" value="RING-TYPE DOMAIN-CONTAINING PROTEIN"/>
    <property type="match status" value="1"/>
</dbReference>
<dbReference type="OrthoDB" id="660555at2759"/>
<organism evidence="21 22">
    <name type="scientific">Coemansia javaensis</name>
    <dbReference type="NCBI Taxonomy" id="2761396"/>
    <lineage>
        <taxon>Eukaryota</taxon>
        <taxon>Fungi</taxon>
        <taxon>Fungi incertae sedis</taxon>
        <taxon>Zoopagomycota</taxon>
        <taxon>Kickxellomycotina</taxon>
        <taxon>Kickxellomycetes</taxon>
        <taxon>Kickxellales</taxon>
        <taxon>Kickxellaceae</taxon>
        <taxon>Coemansia</taxon>
    </lineage>
</organism>
<evidence type="ECO:0000256" key="10">
    <source>
        <dbReference type="ARBA" id="ARBA00022753"/>
    </source>
</evidence>
<feature type="region of interest" description="Disordered" evidence="18">
    <location>
        <begin position="367"/>
        <end position="401"/>
    </location>
</feature>
<feature type="region of interest" description="Disordered" evidence="18">
    <location>
        <begin position="66"/>
        <end position="85"/>
    </location>
</feature>
<evidence type="ECO:0000256" key="9">
    <source>
        <dbReference type="ARBA" id="ARBA00022723"/>
    </source>
</evidence>
<evidence type="ECO:0000256" key="15">
    <source>
        <dbReference type="ARBA" id="ARBA00023228"/>
    </source>
</evidence>
<dbReference type="AlphaFoldDB" id="A0A9W8LFJ9"/>
<feature type="domain" description="RING-type" evidence="19">
    <location>
        <begin position="424"/>
        <end position="465"/>
    </location>
</feature>
<evidence type="ECO:0000256" key="17">
    <source>
        <dbReference type="PROSITE-ProRule" id="PRU00175"/>
    </source>
</evidence>
<keyword evidence="22" id="KW-1185">Reference proteome</keyword>
<dbReference type="GO" id="GO:0043161">
    <property type="term" value="P:proteasome-mediated ubiquitin-dependent protein catabolic process"/>
    <property type="evidence" value="ECO:0007669"/>
    <property type="project" value="TreeGrafter"/>
</dbReference>